<evidence type="ECO:0000256" key="2">
    <source>
        <dbReference type="ARBA" id="ARBA00009803"/>
    </source>
</evidence>
<evidence type="ECO:0000256" key="7">
    <source>
        <dbReference type="ARBA" id="ARBA00022989"/>
    </source>
</evidence>
<keyword evidence="8 9" id="KW-0472">Membrane</keyword>
<accession>Q1Z2E3</accession>
<protein>
    <recommendedName>
        <fullName evidence="3">Universal stress protein B</fullName>
    </recommendedName>
</protein>
<dbReference type="AlphaFoldDB" id="Q1Z2E3"/>
<sequence>MLFGGFIMNISGDAFLLALFLIMVVNVSRYVSTLRTLLRVMRDCDPLLYQQVDGRGFFSSQGNVSKQVRLFHYIRSQQYQNHHDPLFMTKCVKVRKLFILASTFVMVFFISIFAVAFLGI</sequence>
<evidence type="ECO:0000313" key="10">
    <source>
        <dbReference type="EMBL" id="EAS42749.1"/>
    </source>
</evidence>
<dbReference type="HOGENOM" id="CLU_151816_0_0_6"/>
<feature type="transmembrane region" description="Helical" evidence="9">
    <location>
        <begin position="6"/>
        <end position="32"/>
    </location>
</feature>
<gene>
    <name evidence="10" type="ORF">P3TCK_22645</name>
</gene>
<evidence type="ECO:0000256" key="5">
    <source>
        <dbReference type="ARBA" id="ARBA00022519"/>
    </source>
</evidence>
<comment type="similarity">
    <text evidence="2">Belongs to the universal stress protein B family.</text>
</comment>
<name>Q1Z2E3_9GAMM</name>
<comment type="caution">
    <text evidence="10">The sequence shown here is derived from an EMBL/GenBank/DDBJ whole genome shotgun (WGS) entry which is preliminary data.</text>
</comment>
<comment type="subcellular location">
    <subcellularLocation>
        <location evidence="1">Cell inner membrane</location>
        <topology evidence="1">Multi-pass membrane protein</topology>
    </subcellularLocation>
</comment>
<organism evidence="10 11">
    <name type="scientific">Photobacterium profundum 3TCK</name>
    <dbReference type="NCBI Taxonomy" id="314280"/>
    <lineage>
        <taxon>Bacteria</taxon>
        <taxon>Pseudomonadati</taxon>
        <taxon>Pseudomonadota</taxon>
        <taxon>Gammaproteobacteria</taxon>
        <taxon>Vibrionales</taxon>
        <taxon>Vibrionaceae</taxon>
        <taxon>Photobacterium</taxon>
    </lineage>
</organism>
<feature type="transmembrane region" description="Helical" evidence="9">
    <location>
        <begin position="97"/>
        <end position="118"/>
    </location>
</feature>
<evidence type="ECO:0000313" key="11">
    <source>
        <dbReference type="Proteomes" id="UP000003789"/>
    </source>
</evidence>
<keyword evidence="6 9" id="KW-0812">Transmembrane</keyword>
<keyword evidence="5" id="KW-0997">Cell inner membrane</keyword>
<evidence type="ECO:0000256" key="8">
    <source>
        <dbReference type="ARBA" id="ARBA00023136"/>
    </source>
</evidence>
<proteinExistence type="inferred from homology"/>
<dbReference type="NCBIfam" id="NF003435">
    <property type="entry name" value="PRK04960.1"/>
    <property type="match status" value="1"/>
</dbReference>
<dbReference type="EMBL" id="AAPH01000017">
    <property type="protein sequence ID" value="EAS42749.1"/>
    <property type="molecule type" value="Genomic_DNA"/>
</dbReference>
<keyword evidence="4" id="KW-1003">Cell membrane</keyword>
<evidence type="ECO:0000256" key="3">
    <source>
        <dbReference type="ARBA" id="ARBA00021128"/>
    </source>
</evidence>
<evidence type="ECO:0000256" key="1">
    <source>
        <dbReference type="ARBA" id="ARBA00004429"/>
    </source>
</evidence>
<reference evidence="10 11" key="1">
    <citation type="submission" date="2006-03" db="EMBL/GenBank/DDBJ databases">
        <authorList>
            <person name="Bartlett D.H."/>
            <person name="Valle G."/>
            <person name="Lauro F.M."/>
            <person name="Vezzi A."/>
            <person name="Simonato F."/>
            <person name="Eloe E."/>
            <person name="Vitulo N."/>
            <person name="Stratton T.K."/>
            <person name="D'angelo M."/>
            <person name="Ferriera S."/>
            <person name="Johnson J."/>
            <person name="Kravitz S."/>
            <person name="Beeson K."/>
            <person name="Sutton G."/>
            <person name="Rogers Y."/>
            <person name="Friedman R."/>
            <person name="Frazier M."/>
            <person name="Venter J.C."/>
        </authorList>
    </citation>
    <scope>NUCLEOTIDE SEQUENCE [LARGE SCALE GENOMIC DNA]</scope>
    <source>
        <strain evidence="10 11">3TCK</strain>
    </source>
</reference>
<dbReference type="Proteomes" id="UP000003789">
    <property type="component" value="Unassembled WGS sequence"/>
</dbReference>
<keyword evidence="7 9" id="KW-1133">Transmembrane helix</keyword>
<dbReference type="Pfam" id="PF10625">
    <property type="entry name" value="UspB"/>
    <property type="match status" value="1"/>
</dbReference>
<dbReference type="InterPro" id="IPR019598">
    <property type="entry name" value="Universal_stress_protein_B"/>
</dbReference>
<dbReference type="GO" id="GO:0005886">
    <property type="term" value="C:plasma membrane"/>
    <property type="evidence" value="ECO:0007669"/>
    <property type="project" value="UniProtKB-SubCell"/>
</dbReference>
<evidence type="ECO:0000256" key="6">
    <source>
        <dbReference type="ARBA" id="ARBA00022692"/>
    </source>
</evidence>
<evidence type="ECO:0000256" key="9">
    <source>
        <dbReference type="SAM" id="Phobius"/>
    </source>
</evidence>
<evidence type="ECO:0000256" key="4">
    <source>
        <dbReference type="ARBA" id="ARBA00022475"/>
    </source>
</evidence>